<organism evidence="2 3">
    <name type="scientific">Pelagicoccus enzymogenes</name>
    <dbReference type="NCBI Taxonomy" id="2773457"/>
    <lineage>
        <taxon>Bacteria</taxon>
        <taxon>Pseudomonadati</taxon>
        <taxon>Verrucomicrobiota</taxon>
        <taxon>Opitutia</taxon>
        <taxon>Puniceicoccales</taxon>
        <taxon>Pelagicoccaceae</taxon>
        <taxon>Pelagicoccus</taxon>
    </lineage>
</organism>
<evidence type="ECO:0000313" key="2">
    <source>
        <dbReference type="EMBL" id="MBD5782413.1"/>
    </source>
</evidence>
<keyword evidence="1" id="KW-1133">Transmembrane helix</keyword>
<name>A0A927IK29_9BACT</name>
<comment type="caution">
    <text evidence="2">The sequence shown here is derived from an EMBL/GenBank/DDBJ whole genome shotgun (WGS) entry which is preliminary data.</text>
</comment>
<proteinExistence type="predicted"/>
<dbReference type="AlphaFoldDB" id="A0A927IK29"/>
<feature type="transmembrane region" description="Helical" evidence="1">
    <location>
        <begin position="47"/>
        <end position="67"/>
    </location>
</feature>
<dbReference type="Proteomes" id="UP000622317">
    <property type="component" value="Unassembled WGS sequence"/>
</dbReference>
<dbReference type="RefSeq" id="WP_191619496.1">
    <property type="nucleotide sequence ID" value="NZ_JACYFG010000061.1"/>
</dbReference>
<feature type="transmembrane region" description="Helical" evidence="1">
    <location>
        <begin position="79"/>
        <end position="98"/>
    </location>
</feature>
<evidence type="ECO:0000313" key="3">
    <source>
        <dbReference type="Proteomes" id="UP000622317"/>
    </source>
</evidence>
<keyword evidence="1" id="KW-0472">Membrane</keyword>
<accession>A0A927IK29</accession>
<evidence type="ECO:0000256" key="1">
    <source>
        <dbReference type="SAM" id="Phobius"/>
    </source>
</evidence>
<dbReference type="EMBL" id="JACYFG010000061">
    <property type="protein sequence ID" value="MBD5782413.1"/>
    <property type="molecule type" value="Genomic_DNA"/>
</dbReference>
<sequence length="101" mass="11663">MKTFVTILAAFNTLPLGLWVFTVLPLVQIARQGITAPTPLAQFCGYGFIWGALFYPAFLLFNHYCFIQNYRREAYRPALYNQIYTTVYLLFLLTYGLITFG</sequence>
<gene>
    <name evidence="2" type="ORF">IEN85_23135</name>
</gene>
<keyword evidence="1" id="KW-0812">Transmembrane</keyword>
<protein>
    <submittedName>
        <fullName evidence="2">Uncharacterized protein</fullName>
    </submittedName>
</protein>
<keyword evidence="3" id="KW-1185">Reference proteome</keyword>
<feature type="transmembrane region" description="Helical" evidence="1">
    <location>
        <begin position="7"/>
        <end position="27"/>
    </location>
</feature>
<reference evidence="2" key="1">
    <citation type="submission" date="2020-09" db="EMBL/GenBank/DDBJ databases">
        <title>Pelagicoccus enzymogenes sp. nov. with an EPS production, isolated from marine sediment.</title>
        <authorList>
            <person name="Feng X."/>
        </authorList>
    </citation>
    <scope>NUCLEOTIDE SEQUENCE</scope>
    <source>
        <strain evidence="2">NFK12</strain>
    </source>
</reference>